<keyword evidence="3" id="KW-1185">Reference proteome</keyword>
<dbReference type="Pfam" id="PF17266">
    <property type="entry name" value="DUF5332"/>
    <property type="match status" value="1"/>
</dbReference>
<sequence length="214" mass="24256">MLNSYVIIDLFLPFIIIVSIAADSTIVQSCHQLLACVVRKKCVKIPYITGQSGGSLINKEIYNDFDEGIDYSCIFATGCFDECNNCPLCQTSKQQLIDVLSGNERSSTSECSVLVNCASKCVQQSNFDFTKTNYCLRHQCAYHCFDGSCPKCSVFITRLFNQICINGDLRKKTNFKGQCYEMFRAIVSEKFEEQFKRSGRRPAIDIRTNLLWSN</sequence>
<feature type="chain" id="PRO_5013325728" evidence="1">
    <location>
        <begin position="23"/>
        <end position="214"/>
    </location>
</feature>
<dbReference type="AlphaFoldDB" id="A0A238C5A2"/>
<name>A0A238C5A2_9BILA</name>
<dbReference type="PANTHER" id="PTHR38612:SF1">
    <property type="entry name" value="PROTEIN CBG06620"/>
    <property type="match status" value="1"/>
</dbReference>
<dbReference type="OrthoDB" id="5774172at2759"/>
<accession>A0A238C5A2</accession>
<dbReference type="InterPro" id="IPR035161">
    <property type="entry name" value="DUF5332"/>
</dbReference>
<organism evidence="2 3">
    <name type="scientific">Onchocerca flexuosa</name>
    <dbReference type="NCBI Taxonomy" id="387005"/>
    <lineage>
        <taxon>Eukaryota</taxon>
        <taxon>Metazoa</taxon>
        <taxon>Ecdysozoa</taxon>
        <taxon>Nematoda</taxon>
        <taxon>Chromadorea</taxon>
        <taxon>Rhabditida</taxon>
        <taxon>Spirurina</taxon>
        <taxon>Spiruromorpha</taxon>
        <taxon>Filarioidea</taxon>
        <taxon>Onchocercidae</taxon>
        <taxon>Onchocerca</taxon>
    </lineage>
</organism>
<protein>
    <submittedName>
        <fullName evidence="2">Uncharacterized protein</fullName>
    </submittedName>
</protein>
<feature type="signal peptide" evidence="1">
    <location>
        <begin position="1"/>
        <end position="22"/>
    </location>
</feature>
<keyword evidence="1" id="KW-0732">Signal</keyword>
<proteinExistence type="predicted"/>
<dbReference type="PANTHER" id="PTHR38612">
    <property type="entry name" value="PROTEIN DCT-5-RELATED"/>
    <property type="match status" value="1"/>
</dbReference>
<evidence type="ECO:0000313" key="3">
    <source>
        <dbReference type="Proteomes" id="UP000242913"/>
    </source>
</evidence>
<dbReference type="Proteomes" id="UP000242913">
    <property type="component" value="Unassembled WGS sequence"/>
</dbReference>
<dbReference type="EMBL" id="KZ269978">
    <property type="protein sequence ID" value="OZC12190.1"/>
    <property type="molecule type" value="Genomic_DNA"/>
</dbReference>
<reference evidence="2 3" key="1">
    <citation type="submission" date="2015-12" db="EMBL/GenBank/DDBJ databases">
        <title>Draft genome of the nematode, Onchocerca flexuosa.</title>
        <authorList>
            <person name="Mitreva M."/>
        </authorList>
    </citation>
    <scope>NUCLEOTIDE SEQUENCE [LARGE SCALE GENOMIC DNA]</scope>
    <source>
        <strain evidence="2">Red Deer</strain>
    </source>
</reference>
<gene>
    <name evidence="2" type="ORF">X798_00711</name>
</gene>
<evidence type="ECO:0000256" key="1">
    <source>
        <dbReference type="SAM" id="SignalP"/>
    </source>
</evidence>
<evidence type="ECO:0000313" key="2">
    <source>
        <dbReference type="EMBL" id="OZC12190.1"/>
    </source>
</evidence>